<keyword evidence="4" id="KW-0597">Phosphoprotein</keyword>
<organism evidence="14 15">
    <name type="scientific">Pteropus alecto</name>
    <name type="common">Black flying fox</name>
    <dbReference type="NCBI Taxonomy" id="9402"/>
    <lineage>
        <taxon>Eukaryota</taxon>
        <taxon>Metazoa</taxon>
        <taxon>Chordata</taxon>
        <taxon>Craniata</taxon>
        <taxon>Vertebrata</taxon>
        <taxon>Euteleostomi</taxon>
        <taxon>Mammalia</taxon>
        <taxon>Eutheria</taxon>
        <taxon>Laurasiatheria</taxon>
        <taxon>Chiroptera</taxon>
        <taxon>Yinpterochiroptera</taxon>
        <taxon>Pteropodoidea</taxon>
        <taxon>Pteropodidae</taxon>
        <taxon>Pteropodinae</taxon>
        <taxon>Pteropus</taxon>
    </lineage>
</organism>
<evidence type="ECO:0000256" key="10">
    <source>
        <dbReference type="ARBA" id="ARBA00064355"/>
    </source>
</evidence>
<dbReference type="GO" id="GO:0010457">
    <property type="term" value="P:centriole-centriole cohesion"/>
    <property type="evidence" value="ECO:0007669"/>
    <property type="project" value="TreeGrafter"/>
</dbReference>
<feature type="domain" description="Rotatin N-terminal" evidence="13">
    <location>
        <begin position="16"/>
        <end position="112"/>
    </location>
</feature>
<keyword evidence="5" id="KW-0007">Acetylation</keyword>
<dbReference type="InParanoid" id="L5KIG3"/>
<comment type="subcellular location">
    <subcellularLocation>
        <location evidence="1">Cytoplasm</location>
        <location evidence="1">Cytoskeleton</location>
        <location evidence="1">Cilium basal body</location>
    </subcellularLocation>
</comment>
<proteinExistence type="inferred from homology"/>
<dbReference type="PANTHER" id="PTHR31691">
    <property type="entry name" value="ROTATIN"/>
    <property type="match status" value="1"/>
</dbReference>
<dbReference type="Pfam" id="PF14726">
    <property type="entry name" value="RTTN_N"/>
    <property type="match status" value="1"/>
</dbReference>
<keyword evidence="6" id="KW-0969">Cilium</keyword>
<protein>
    <recommendedName>
        <fullName evidence="11">Rotatin</fullName>
    </recommendedName>
</protein>
<feature type="compositionally biased region" description="Low complexity" evidence="12">
    <location>
        <begin position="301"/>
        <end position="315"/>
    </location>
</feature>
<dbReference type="FunFam" id="1.25.10.10:FF:000811">
    <property type="entry name" value="rotatin isoform X1"/>
    <property type="match status" value="1"/>
</dbReference>
<dbReference type="InterPro" id="IPR011989">
    <property type="entry name" value="ARM-like"/>
</dbReference>
<dbReference type="GO" id="GO:0005814">
    <property type="term" value="C:centriole"/>
    <property type="evidence" value="ECO:0007669"/>
    <property type="project" value="TreeGrafter"/>
</dbReference>
<dbReference type="Gene3D" id="1.25.10.10">
    <property type="entry name" value="Leucine-rich Repeat Variant"/>
    <property type="match status" value="1"/>
</dbReference>
<keyword evidence="8" id="KW-0966">Cell projection</keyword>
<evidence type="ECO:0000256" key="7">
    <source>
        <dbReference type="ARBA" id="ARBA00023212"/>
    </source>
</evidence>
<evidence type="ECO:0000256" key="11">
    <source>
        <dbReference type="ARBA" id="ARBA00069542"/>
    </source>
</evidence>
<sequence length="2270" mass="250959">MVLTGLIRKLGHQLAEIRERALKNILCKVEHNLICYADLIQERLLFLHLLQWFNFPSVPMKEEVLSLLNRLVKYPPAVQHLVDLGAVEFLSKLRANVEPNLQAEIDGILDGLFILPSDVPALYSASYQTNQTELPQPTEILTGYFPPDKSNFQQTDAAPRPMVNQTVKCLKFSTFPWLPLTTTDRHVLSSNESSLRSSNHTLIWNTCELLKAVIMQDFPAEIFLQRPKVVQSLFSLLKPAFAGDAEHRLALQSLSCLQQLSVCLRNRLNFHRDPGFFSSKQDTVSQNSSLSYCHEARVTHPSQNPSPGSSSPRPSVVGRTGQRPRGDGQDWDAASSSGSSSRAHVDSRLSVPSPLDMAHIDLRELESEDSLDLQPQQLSLPQFCLSVLDSALPLLRAGSRQMIIRVLELLAEAMILIGEAISTDIWDDNSLFAIDMKEKLLVMLGSLGETMSYHKSSGSLDQPAAVLVHHRMAFVSTSLLAVRLLQTLLPVEKASHFLPEPMSAALFLVSLDMPISLEYPNIHDAVVAYLEQQNSDNYSVYKRTAEAAYSIECACNFLSDVGKEGEKNFLELMELADQALRSFAYHQHFPLVKEIICVCSKIWKSAQASPLSQGESQKVLLRLLSHPLLQVKVETYHCCLEIVKECLGIHSVSKPVSSLCNGIHFLLHPKVLYEISVFGIQEPKSEVNAAARAILLYLLQGRLLMTAPTWDRFIESLCPILPVLQGYADTEEPLGNCVLLLSEAGPEGDGGALSRTARLKATLRLLLVKKPAVRSLASKLLACHLTREDGADRKRPSIDARVLSRVTNLFIVKKPIELKLDDRKELVIKLETVEKVYEIFISDDIDLVLRKSAAEQLAVIMQDIKMHAVVKKLCLIDKIIEYLNECVGQDGEAMECLVQPSLALLRKILCADPVVRVSLAQQPSLLTLLLRVSLIFHEDCAIVTEVGALFCLLLFDEVSRMDMWSVNPPSKPSSPSVFSLPVSVFRRYHLPVHAVGHHAVSPYSIVLPLSADCLALKPVSDMLRIAWNLAWYRGSDNLLKQMNSETQIEEFLDTLKLSTEDMLSLKMTHTASGLKDCLHSIVQAAGHREVRAAVTRMSFYFLNDRLSLKGSPGPCGVPSKSLAWHTALNRFLQVLPACTEDEKLLIDIIHFLNKLLKTQRKDSSVELLNWLLELLLRHSPNPLLDLLVPTESQAREETDDIRTAVRQQLQKELIALFNTLLLSFAAVTDRKCLELFYVFQTQLALKLLQCLRVTDAPHFYGLPSLERTLGGMAHLTALPGWSAHSPLTRPLEICVKYLSGLLEFVSTCTIIPDLLAFVKRKPSPASVFGRPACQNRSFRRPEVITSFYVERGGNAMSFMGKGVTKSTILCLLHLSHEMVAQGPSSEWMSLWFLPLGSHSEEHSPAQHGLAWLIPLWVDRDPEVRFTSLGLGSALTALEAGCVALANSCQNISGGIWGTVVNILLDQSECSMVRREAAFILQNLLVIPMPSVILKDYTWQGPCVHDEDSGLSLVGKPALQALLYHCHFYAHLNQMAKHCYLGRYTFDLNCSALHGTSEGSDLNGLDDSFKFWKAPSKTSSQDRDPSSLSTLETMVAPSLESDEFSPLVASAVPVPEVSHDQFVAQVTGQPEAASPRHPRDASLAAALPGRAVLVTPPLLSALCSLLDSLLAAAPQDTAHALRQARLIPLLCGIADATRIETCVQELKTPLPSSVPVEHAQAQVCFLLEYLSSLSRLLQSCLLVEPDLVIQNELLKPLIKNVVGVLTICTKDLIDVELISAFYQTWTHLFNLLAALLRKAGAACLPSITMGLASHWAAVIDMLCECVALSTACPVLHTASLHFLSILLTEEAKRGLRDKDRMNLGHSPTMASLLDKTQENQKSLERFNEVIIQCYEGKPPRDALKRVAANALLSLLAVSRAAQRHALKADLIDSCVEQMKHVDAQLSLASLRPGKAALKKKEDGFIKELSIAMQLLRNCLYQNEECKEAALEAHLVPVLHSLWPWLLMDDSLMQNALQLLCVYTANFPNGCSSLCWSNSGQYPVQASGRGAAGSSLMLCVLRLASQVPLESTAVQQMAFMFLSNLALSHDCRGVIQKSNFLQSFLSLTLPKGGSRQLGGLSVLWLKLLLNMSLGEDGQQMILRLGGCLDLLAEMSKCKHKGSPEVPLLIFHNICFSPASKPKILANEKVISVLVACLESESRTAQRIGAAALWALIHNCQKAKTTLKNPSIKRRVDEAYSLAKKNFSNSEETPQNAYYLKCLENLAQQLSSS</sequence>
<feature type="region of interest" description="Disordered" evidence="12">
    <location>
        <begin position="298"/>
        <end position="348"/>
    </location>
</feature>
<dbReference type="FunCoup" id="L5KIG3">
    <property type="interactions" value="2105"/>
</dbReference>
<reference evidence="15" key="1">
    <citation type="journal article" date="2013" name="Science">
        <title>Comparative analysis of bat genomes provides insight into the evolution of flight and immunity.</title>
        <authorList>
            <person name="Zhang G."/>
            <person name="Cowled C."/>
            <person name="Shi Z."/>
            <person name="Huang Z."/>
            <person name="Bishop-Lilly K.A."/>
            <person name="Fang X."/>
            <person name="Wynne J.W."/>
            <person name="Xiong Z."/>
            <person name="Baker M.L."/>
            <person name="Zhao W."/>
            <person name="Tachedjian M."/>
            <person name="Zhu Y."/>
            <person name="Zhou P."/>
            <person name="Jiang X."/>
            <person name="Ng J."/>
            <person name="Yang L."/>
            <person name="Wu L."/>
            <person name="Xiao J."/>
            <person name="Feng Y."/>
            <person name="Chen Y."/>
            <person name="Sun X."/>
            <person name="Zhang Y."/>
            <person name="Marsh G.A."/>
            <person name="Crameri G."/>
            <person name="Broder C.C."/>
            <person name="Frey K.G."/>
            <person name="Wang L.F."/>
            <person name="Wang J."/>
        </authorList>
    </citation>
    <scope>NUCLEOTIDE SEQUENCE [LARGE SCALE GENOMIC DNA]</scope>
</reference>
<keyword evidence="7" id="KW-0206">Cytoskeleton</keyword>
<dbReference type="EMBL" id="KB030713">
    <property type="protein sequence ID" value="ELK11122.1"/>
    <property type="molecule type" value="Genomic_DNA"/>
</dbReference>
<dbReference type="InterPro" id="IPR029249">
    <property type="entry name" value="Rotatin_N"/>
</dbReference>
<evidence type="ECO:0000256" key="9">
    <source>
        <dbReference type="ARBA" id="ARBA00061100"/>
    </source>
</evidence>
<evidence type="ECO:0000313" key="14">
    <source>
        <dbReference type="EMBL" id="ELK11122.1"/>
    </source>
</evidence>
<gene>
    <name evidence="14" type="ORF">PAL_GLEAN10017156</name>
</gene>
<dbReference type="Proteomes" id="UP000010552">
    <property type="component" value="Unassembled WGS sequence"/>
</dbReference>
<comment type="subunit">
    <text evidence="10">Interacts with PPP1R35; this interaction allows the mutual recruitment to the centriole.</text>
</comment>
<evidence type="ECO:0000256" key="6">
    <source>
        <dbReference type="ARBA" id="ARBA00023069"/>
    </source>
</evidence>
<dbReference type="GO" id="GO:0007099">
    <property type="term" value="P:centriole replication"/>
    <property type="evidence" value="ECO:0007669"/>
    <property type="project" value="TreeGrafter"/>
</dbReference>
<dbReference type="GO" id="GO:0036064">
    <property type="term" value="C:ciliary basal body"/>
    <property type="evidence" value="ECO:0007669"/>
    <property type="project" value="InterPro"/>
</dbReference>
<evidence type="ECO:0000256" key="4">
    <source>
        <dbReference type="ARBA" id="ARBA00022553"/>
    </source>
</evidence>
<keyword evidence="3" id="KW-0963">Cytoplasm</keyword>
<dbReference type="PANTHER" id="PTHR31691:SF1">
    <property type="entry name" value="ROTATIN"/>
    <property type="match status" value="1"/>
</dbReference>
<name>L5KIG3_PTEAL</name>
<keyword evidence="15" id="KW-1185">Reference proteome</keyword>
<evidence type="ECO:0000256" key="8">
    <source>
        <dbReference type="ARBA" id="ARBA00023273"/>
    </source>
</evidence>
<dbReference type="InterPro" id="IPR016024">
    <property type="entry name" value="ARM-type_fold"/>
</dbReference>
<dbReference type="GO" id="GO:0005813">
    <property type="term" value="C:centrosome"/>
    <property type="evidence" value="ECO:0007669"/>
    <property type="project" value="InterPro"/>
</dbReference>
<accession>L5KIG3</accession>
<evidence type="ECO:0000256" key="12">
    <source>
        <dbReference type="SAM" id="MobiDB-lite"/>
    </source>
</evidence>
<dbReference type="STRING" id="9402.L5KIG3"/>
<comment type="similarity">
    <text evidence="9">Belongs to the rotatin family.</text>
</comment>
<keyword evidence="2" id="KW-0217">Developmental protein</keyword>
<dbReference type="InterPro" id="IPR030791">
    <property type="entry name" value="Rotatin"/>
</dbReference>
<dbReference type="GO" id="GO:0032053">
    <property type="term" value="P:ciliary basal body organization"/>
    <property type="evidence" value="ECO:0007669"/>
    <property type="project" value="TreeGrafter"/>
</dbReference>
<evidence type="ECO:0000256" key="3">
    <source>
        <dbReference type="ARBA" id="ARBA00022490"/>
    </source>
</evidence>
<evidence type="ECO:0000259" key="13">
    <source>
        <dbReference type="Pfam" id="PF14726"/>
    </source>
</evidence>
<evidence type="ECO:0000313" key="15">
    <source>
        <dbReference type="Proteomes" id="UP000010552"/>
    </source>
</evidence>
<evidence type="ECO:0000256" key="1">
    <source>
        <dbReference type="ARBA" id="ARBA00004120"/>
    </source>
</evidence>
<evidence type="ECO:0000256" key="5">
    <source>
        <dbReference type="ARBA" id="ARBA00022990"/>
    </source>
</evidence>
<dbReference type="SUPFAM" id="SSF48371">
    <property type="entry name" value="ARM repeat"/>
    <property type="match status" value="3"/>
</dbReference>
<evidence type="ECO:0000256" key="2">
    <source>
        <dbReference type="ARBA" id="ARBA00022473"/>
    </source>
</evidence>
<feature type="compositionally biased region" description="Low complexity" evidence="12">
    <location>
        <begin position="331"/>
        <end position="342"/>
    </location>
</feature>
<dbReference type="eggNOG" id="ENOG502QPM7">
    <property type="taxonomic scope" value="Eukaryota"/>
</dbReference>